<comment type="caution">
    <text evidence="1">The sequence shown here is derived from an EMBL/GenBank/DDBJ whole genome shotgun (WGS) entry which is preliminary data.</text>
</comment>
<organism evidence="1 2">
    <name type="scientific">Diphasiastrum complanatum</name>
    <name type="common">Issler's clubmoss</name>
    <name type="synonym">Lycopodium complanatum</name>
    <dbReference type="NCBI Taxonomy" id="34168"/>
    <lineage>
        <taxon>Eukaryota</taxon>
        <taxon>Viridiplantae</taxon>
        <taxon>Streptophyta</taxon>
        <taxon>Embryophyta</taxon>
        <taxon>Tracheophyta</taxon>
        <taxon>Lycopodiopsida</taxon>
        <taxon>Lycopodiales</taxon>
        <taxon>Lycopodiaceae</taxon>
        <taxon>Lycopodioideae</taxon>
        <taxon>Diphasiastrum</taxon>
    </lineage>
</organism>
<dbReference type="Proteomes" id="UP001162992">
    <property type="component" value="Chromosome 6"/>
</dbReference>
<gene>
    <name evidence="1" type="ORF">O6H91_06G037800</name>
</gene>
<proteinExistence type="predicted"/>
<evidence type="ECO:0000313" key="1">
    <source>
        <dbReference type="EMBL" id="KAJ7552002.1"/>
    </source>
</evidence>
<protein>
    <submittedName>
        <fullName evidence="1">Uncharacterized protein</fullName>
    </submittedName>
</protein>
<dbReference type="EMBL" id="CM055097">
    <property type="protein sequence ID" value="KAJ7552002.1"/>
    <property type="molecule type" value="Genomic_DNA"/>
</dbReference>
<reference evidence="2" key="1">
    <citation type="journal article" date="2024" name="Proc. Natl. Acad. Sci. U.S.A.">
        <title>Extraordinary preservation of gene collinearity over three hundred million years revealed in homosporous lycophytes.</title>
        <authorList>
            <person name="Li C."/>
            <person name="Wickell D."/>
            <person name="Kuo L.Y."/>
            <person name="Chen X."/>
            <person name="Nie B."/>
            <person name="Liao X."/>
            <person name="Peng D."/>
            <person name="Ji J."/>
            <person name="Jenkins J."/>
            <person name="Williams M."/>
            <person name="Shu S."/>
            <person name="Plott C."/>
            <person name="Barry K."/>
            <person name="Rajasekar S."/>
            <person name="Grimwood J."/>
            <person name="Han X."/>
            <person name="Sun S."/>
            <person name="Hou Z."/>
            <person name="He W."/>
            <person name="Dai G."/>
            <person name="Sun C."/>
            <person name="Schmutz J."/>
            <person name="Leebens-Mack J.H."/>
            <person name="Li F.W."/>
            <person name="Wang L."/>
        </authorList>
    </citation>
    <scope>NUCLEOTIDE SEQUENCE [LARGE SCALE GENOMIC DNA]</scope>
    <source>
        <strain evidence="2">cv. PW_Plant_1</strain>
    </source>
</reference>
<evidence type="ECO:0000313" key="2">
    <source>
        <dbReference type="Proteomes" id="UP001162992"/>
    </source>
</evidence>
<keyword evidence="2" id="KW-1185">Reference proteome</keyword>
<sequence>MEKTVKMRGGVLVDGFWCWLFCRIIIIVATVEAATTAFQTCPAEVPTIRRLSDIHQDNYGRPGLAHMTIAGAMDDGLKEVEVWLQTFAPGIGTPIHRHTCEEIFLSFRGIGTLYLASESSEGKVPGNPNKFPIFRNSTFTIPVNAVHQLRNDYFQEDLQVLVIISRPPIKVFVYEDWSTPHSDAKLQYPYYWDATKNERLVCL</sequence>
<name>A0ACC2DDE8_DIPCM</name>
<accession>A0ACC2DDE8</accession>